<keyword evidence="2" id="KW-1003">Cell membrane</keyword>
<keyword evidence="11" id="KW-1185">Reference proteome</keyword>
<feature type="transmembrane region" description="Helical" evidence="7">
    <location>
        <begin position="275"/>
        <end position="298"/>
    </location>
</feature>
<keyword evidence="4 7" id="KW-1133">Transmembrane helix</keyword>
<dbReference type="EMBL" id="JBEOKT010000022">
    <property type="protein sequence ID" value="MER2999365.1"/>
    <property type="molecule type" value="Genomic_DNA"/>
</dbReference>
<feature type="transmembrane region" description="Helical" evidence="7">
    <location>
        <begin position="359"/>
        <end position="381"/>
    </location>
</feature>
<feature type="domain" description="ABC3 transporter permease C-terminal" evidence="8">
    <location>
        <begin position="281"/>
        <end position="391"/>
    </location>
</feature>
<proteinExistence type="inferred from homology"/>
<sequence>MIRHLFKLIWNRKRSNFLMILEVFFSFLVLFGVCSLLISFYINYKKPVGIAYENIWVLNAQAHDIPELEKRQRLEQMVKRLDALDEVEYVAIGSENGPYTRNTWNSGLLYNNKEVIANMVYVQHDAFKDVMGLEMVEGRWFTENDASSNQEPIILTLDAKEQLFGDEPAVGKKVTMGHMPGDPIIEKKVVGVVEAYKPGGELESMGESYFLRTTLADTAQQSHSMIYIRVKPGTSPVFEQRILDQVSGAGPSWTLNLQMMPDLRTSYLKQSLSPVITLLIVCGFLILNVALGLFGVLWQSINKRYSEIGLRRALGATSGNVYKQFLGEILVVATFGLLLGCFFAVQFPLLGVFDFPAQIYTTAIIVSVLLIYALVILCAIYPSRQAAAIHPATALHEE</sequence>
<evidence type="ECO:0000259" key="8">
    <source>
        <dbReference type="Pfam" id="PF02687"/>
    </source>
</evidence>
<dbReference type="RefSeq" id="WP_350414123.1">
    <property type="nucleotide sequence ID" value="NZ_JBEOKT010000022.1"/>
</dbReference>
<evidence type="ECO:0000256" key="4">
    <source>
        <dbReference type="ARBA" id="ARBA00022989"/>
    </source>
</evidence>
<feature type="domain" description="MacB-like periplasmic core" evidence="9">
    <location>
        <begin position="28"/>
        <end position="236"/>
    </location>
</feature>
<feature type="transmembrane region" description="Helical" evidence="7">
    <location>
        <begin position="329"/>
        <end position="353"/>
    </location>
</feature>
<evidence type="ECO:0000313" key="11">
    <source>
        <dbReference type="Proteomes" id="UP001476807"/>
    </source>
</evidence>
<gene>
    <name evidence="10" type="ORF">ABS362_17570</name>
</gene>
<feature type="transmembrane region" description="Helical" evidence="7">
    <location>
        <begin position="20"/>
        <end position="42"/>
    </location>
</feature>
<evidence type="ECO:0000256" key="2">
    <source>
        <dbReference type="ARBA" id="ARBA00022475"/>
    </source>
</evidence>
<accession>A0ABV1RY84</accession>
<dbReference type="Pfam" id="PF12704">
    <property type="entry name" value="MacB_PCD"/>
    <property type="match status" value="1"/>
</dbReference>
<keyword evidence="3 7" id="KW-0812">Transmembrane</keyword>
<evidence type="ECO:0000313" key="10">
    <source>
        <dbReference type="EMBL" id="MER2999365.1"/>
    </source>
</evidence>
<reference evidence="10 11" key="1">
    <citation type="submission" date="2024-06" db="EMBL/GenBank/DDBJ databases">
        <title>Pontibacter populi HYL7-15.</title>
        <authorList>
            <person name="Kim M.K."/>
        </authorList>
    </citation>
    <scope>NUCLEOTIDE SEQUENCE [LARGE SCALE GENOMIC DNA]</scope>
    <source>
        <strain evidence="10 11">HYL7-15</strain>
    </source>
</reference>
<dbReference type="InterPro" id="IPR050250">
    <property type="entry name" value="Macrolide_Exporter_MacB"/>
</dbReference>
<protein>
    <submittedName>
        <fullName evidence="10">FtsX-like permease family protein</fullName>
    </submittedName>
</protein>
<dbReference type="PANTHER" id="PTHR30572">
    <property type="entry name" value="MEMBRANE COMPONENT OF TRANSPORTER-RELATED"/>
    <property type="match status" value="1"/>
</dbReference>
<dbReference type="InterPro" id="IPR025857">
    <property type="entry name" value="MacB_PCD"/>
</dbReference>
<evidence type="ECO:0000259" key="9">
    <source>
        <dbReference type="Pfam" id="PF12704"/>
    </source>
</evidence>
<dbReference type="Pfam" id="PF02687">
    <property type="entry name" value="FtsX"/>
    <property type="match status" value="1"/>
</dbReference>
<dbReference type="PANTHER" id="PTHR30572:SF4">
    <property type="entry name" value="ABC TRANSPORTER PERMEASE YTRF"/>
    <property type="match status" value="1"/>
</dbReference>
<evidence type="ECO:0000256" key="5">
    <source>
        <dbReference type="ARBA" id="ARBA00023136"/>
    </source>
</evidence>
<dbReference type="InterPro" id="IPR003838">
    <property type="entry name" value="ABC3_permease_C"/>
</dbReference>
<comment type="subcellular location">
    <subcellularLocation>
        <location evidence="1">Cell membrane</location>
        <topology evidence="1">Multi-pass membrane protein</topology>
    </subcellularLocation>
</comment>
<name>A0ABV1RY84_9BACT</name>
<keyword evidence="5 7" id="KW-0472">Membrane</keyword>
<dbReference type="Proteomes" id="UP001476807">
    <property type="component" value="Unassembled WGS sequence"/>
</dbReference>
<comment type="caution">
    <text evidence="10">The sequence shown here is derived from an EMBL/GenBank/DDBJ whole genome shotgun (WGS) entry which is preliminary data.</text>
</comment>
<evidence type="ECO:0000256" key="6">
    <source>
        <dbReference type="ARBA" id="ARBA00038076"/>
    </source>
</evidence>
<evidence type="ECO:0000256" key="1">
    <source>
        <dbReference type="ARBA" id="ARBA00004651"/>
    </source>
</evidence>
<evidence type="ECO:0000256" key="3">
    <source>
        <dbReference type="ARBA" id="ARBA00022692"/>
    </source>
</evidence>
<evidence type="ECO:0000256" key="7">
    <source>
        <dbReference type="SAM" id="Phobius"/>
    </source>
</evidence>
<organism evidence="10 11">
    <name type="scientific">Pontibacter populi</name>
    <dbReference type="NCBI Taxonomy" id="890055"/>
    <lineage>
        <taxon>Bacteria</taxon>
        <taxon>Pseudomonadati</taxon>
        <taxon>Bacteroidota</taxon>
        <taxon>Cytophagia</taxon>
        <taxon>Cytophagales</taxon>
        <taxon>Hymenobacteraceae</taxon>
        <taxon>Pontibacter</taxon>
    </lineage>
</organism>
<comment type="similarity">
    <text evidence="6">Belongs to the ABC-4 integral membrane protein family.</text>
</comment>